<accession>A0A918DJJ1</accession>
<sequence length="326" mass="34799">MLGGTEFVGRAFVDEALSLGHDVSVFNRGTHEPPDGVTALRGDRTAPGGLAEIERGEWDVVVDTWAWAPSAVRDAARLLADRAGHFVYVSTRSVYHYPTPPGADETAPLVEGSPDDDVALEYARAKMGGELAAVAAFGDRALLARAGLILGPHENIGRLPWWLHRVARGGPVLAPGPADLGLQYIDARDLALWCLAAAERGLSGPYNTVSPPAFTTMGELLETCVRVTGSDARLQWAEPETILAAGVSAWTDLPIWLHGETHGAMHQGDVSKAVAAGLRCRPVEETVADTWAWLRGLPGLPSTRADRPPVGLDPEVEAKLLEQVRP</sequence>
<dbReference type="EMBL" id="BMNH01000006">
    <property type="protein sequence ID" value="GGO68556.1"/>
    <property type="molecule type" value="Genomic_DNA"/>
</dbReference>
<reference evidence="2" key="1">
    <citation type="journal article" date="2014" name="Int. J. Syst. Evol. Microbiol.">
        <title>Complete genome sequence of Corynebacterium casei LMG S-19264T (=DSM 44701T), isolated from a smear-ripened cheese.</title>
        <authorList>
            <consortium name="US DOE Joint Genome Institute (JGI-PGF)"/>
            <person name="Walter F."/>
            <person name="Albersmeier A."/>
            <person name="Kalinowski J."/>
            <person name="Ruckert C."/>
        </authorList>
    </citation>
    <scope>NUCLEOTIDE SEQUENCE</scope>
    <source>
        <strain evidence="2">CGMCC 4.7368</strain>
    </source>
</reference>
<gene>
    <name evidence="2" type="ORF">GCM10012289_27600</name>
</gene>
<dbReference type="PANTHER" id="PTHR43245:SF13">
    <property type="entry name" value="UDP-D-APIOSE_UDP-D-XYLOSE SYNTHASE 2"/>
    <property type="match status" value="1"/>
</dbReference>
<dbReference type="InterPro" id="IPR050177">
    <property type="entry name" value="Lipid_A_modif_metabolic_enz"/>
</dbReference>
<reference evidence="2" key="2">
    <citation type="submission" date="2020-09" db="EMBL/GenBank/DDBJ databases">
        <authorList>
            <person name="Sun Q."/>
            <person name="Zhou Y."/>
        </authorList>
    </citation>
    <scope>NUCLEOTIDE SEQUENCE</scope>
    <source>
        <strain evidence="2">CGMCC 4.7368</strain>
    </source>
</reference>
<dbReference type="AlphaFoldDB" id="A0A918DJJ1"/>
<comment type="caution">
    <text evidence="2">The sequence shown here is derived from an EMBL/GenBank/DDBJ whole genome shotgun (WGS) entry which is preliminary data.</text>
</comment>
<dbReference type="Pfam" id="PF01370">
    <property type="entry name" value="Epimerase"/>
    <property type="match status" value="1"/>
</dbReference>
<evidence type="ECO:0000259" key="1">
    <source>
        <dbReference type="Pfam" id="PF01370"/>
    </source>
</evidence>
<name>A0A918DJJ1_9ACTN</name>
<evidence type="ECO:0000313" key="2">
    <source>
        <dbReference type="EMBL" id="GGO68556.1"/>
    </source>
</evidence>
<dbReference type="InterPro" id="IPR036291">
    <property type="entry name" value="NAD(P)-bd_dom_sf"/>
</dbReference>
<evidence type="ECO:0000313" key="3">
    <source>
        <dbReference type="Proteomes" id="UP000646523"/>
    </source>
</evidence>
<keyword evidence="3" id="KW-1185">Reference proteome</keyword>
<dbReference type="InterPro" id="IPR001509">
    <property type="entry name" value="Epimerase_deHydtase"/>
</dbReference>
<dbReference type="PANTHER" id="PTHR43245">
    <property type="entry name" value="BIFUNCTIONAL POLYMYXIN RESISTANCE PROTEIN ARNA"/>
    <property type="match status" value="1"/>
</dbReference>
<feature type="domain" description="NAD-dependent epimerase/dehydratase" evidence="1">
    <location>
        <begin position="2"/>
        <end position="201"/>
    </location>
</feature>
<dbReference type="Gene3D" id="3.40.50.720">
    <property type="entry name" value="NAD(P)-binding Rossmann-like Domain"/>
    <property type="match status" value="1"/>
</dbReference>
<dbReference type="SUPFAM" id="SSF51735">
    <property type="entry name" value="NAD(P)-binding Rossmann-fold domains"/>
    <property type="match status" value="1"/>
</dbReference>
<proteinExistence type="predicted"/>
<organism evidence="2 3">
    <name type="scientific">Nonomuraea cavernae</name>
    <dbReference type="NCBI Taxonomy" id="2045107"/>
    <lineage>
        <taxon>Bacteria</taxon>
        <taxon>Bacillati</taxon>
        <taxon>Actinomycetota</taxon>
        <taxon>Actinomycetes</taxon>
        <taxon>Streptosporangiales</taxon>
        <taxon>Streptosporangiaceae</taxon>
        <taxon>Nonomuraea</taxon>
    </lineage>
</organism>
<protein>
    <submittedName>
        <fullName evidence="2">Reductase</fullName>
    </submittedName>
</protein>
<dbReference type="Proteomes" id="UP000646523">
    <property type="component" value="Unassembled WGS sequence"/>
</dbReference>